<keyword evidence="1" id="KW-0678">Repressor</keyword>
<feature type="domain" description="HTH merR-type" evidence="5">
    <location>
        <begin position="17"/>
        <end position="84"/>
    </location>
</feature>
<dbReference type="InterPro" id="IPR009061">
    <property type="entry name" value="DNA-bd_dom_put_sf"/>
</dbReference>
<evidence type="ECO:0000256" key="3">
    <source>
        <dbReference type="ARBA" id="ARBA00023125"/>
    </source>
</evidence>
<evidence type="ECO:0000256" key="2">
    <source>
        <dbReference type="ARBA" id="ARBA00023015"/>
    </source>
</evidence>
<gene>
    <name evidence="6" type="ORF">Amac_003450</name>
</gene>
<evidence type="ECO:0000313" key="7">
    <source>
        <dbReference type="Proteomes" id="UP000331127"/>
    </source>
</evidence>
<protein>
    <submittedName>
        <fullName evidence="6">MerR family transcriptional regulator</fullName>
    </submittedName>
</protein>
<evidence type="ECO:0000256" key="1">
    <source>
        <dbReference type="ARBA" id="ARBA00022491"/>
    </source>
</evidence>
<keyword evidence="7" id="KW-1185">Reference proteome</keyword>
<dbReference type="InterPro" id="IPR047057">
    <property type="entry name" value="MerR_fam"/>
</dbReference>
<dbReference type="GO" id="GO:0003677">
    <property type="term" value="F:DNA binding"/>
    <property type="evidence" value="ECO:0007669"/>
    <property type="project" value="UniProtKB-KW"/>
</dbReference>
<dbReference type="Gene3D" id="1.10.1660.10">
    <property type="match status" value="1"/>
</dbReference>
<keyword evidence="3" id="KW-0238">DNA-binding</keyword>
<dbReference type="PROSITE" id="PS50937">
    <property type="entry name" value="HTH_MERR_2"/>
    <property type="match status" value="1"/>
</dbReference>
<dbReference type="PANTHER" id="PTHR30204">
    <property type="entry name" value="REDOX-CYCLING DRUG-SENSING TRANSCRIPTIONAL ACTIVATOR SOXR"/>
    <property type="match status" value="1"/>
</dbReference>
<dbReference type="Pfam" id="PF13411">
    <property type="entry name" value="MerR_1"/>
    <property type="match status" value="1"/>
</dbReference>
<dbReference type="Proteomes" id="UP000331127">
    <property type="component" value="Unassembled WGS sequence"/>
</dbReference>
<dbReference type="EMBL" id="BLAE01000004">
    <property type="protein sequence ID" value="GES06750.1"/>
    <property type="molecule type" value="Genomic_DNA"/>
</dbReference>
<evidence type="ECO:0000313" key="6">
    <source>
        <dbReference type="EMBL" id="GES06750.1"/>
    </source>
</evidence>
<reference evidence="6 7" key="1">
    <citation type="submission" date="2019-10" db="EMBL/GenBank/DDBJ databases">
        <title>Whole genome shotgun sequence of Acrocarpospora macrocephala NBRC 16266.</title>
        <authorList>
            <person name="Ichikawa N."/>
            <person name="Kimura A."/>
            <person name="Kitahashi Y."/>
            <person name="Komaki H."/>
            <person name="Oguchi A."/>
        </authorList>
    </citation>
    <scope>NUCLEOTIDE SEQUENCE [LARGE SCALE GENOMIC DNA]</scope>
    <source>
        <strain evidence="6 7">NBRC 16266</strain>
    </source>
</reference>
<dbReference type="PANTHER" id="PTHR30204:SF69">
    <property type="entry name" value="MERR-FAMILY TRANSCRIPTIONAL REGULATOR"/>
    <property type="match status" value="1"/>
</dbReference>
<accession>A0A5M3WET1</accession>
<keyword evidence="4" id="KW-0804">Transcription</keyword>
<dbReference type="SMART" id="SM00422">
    <property type="entry name" value="HTH_MERR"/>
    <property type="match status" value="1"/>
</dbReference>
<proteinExistence type="predicted"/>
<evidence type="ECO:0000256" key="4">
    <source>
        <dbReference type="ARBA" id="ARBA00023163"/>
    </source>
</evidence>
<dbReference type="AlphaFoldDB" id="A0A5M3WET1"/>
<name>A0A5M3WET1_9ACTN</name>
<evidence type="ECO:0000259" key="5">
    <source>
        <dbReference type="PROSITE" id="PS50937"/>
    </source>
</evidence>
<comment type="caution">
    <text evidence="6">The sequence shown here is derived from an EMBL/GenBank/DDBJ whole genome shotgun (WGS) entry which is preliminary data.</text>
</comment>
<dbReference type="GO" id="GO:0003700">
    <property type="term" value="F:DNA-binding transcription factor activity"/>
    <property type="evidence" value="ECO:0007669"/>
    <property type="project" value="InterPro"/>
</dbReference>
<dbReference type="SUPFAM" id="SSF46955">
    <property type="entry name" value="Putative DNA-binding domain"/>
    <property type="match status" value="1"/>
</dbReference>
<dbReference type="InterPro" id="IPR000551">
    <property type="entry name" value="MerR-type_HTH_dom"/>
</dbReference>
<organism evidence="6 7">
    <name type="scientific">Acrocarpospora macrocephala</name>
    <dbReference type="NCBI Taxonomy" id="150177"/>
    <lineage>
        <taxon>Bacteria</taxon>
        <taxon>Bacillati</taxon>
        <taxon>Actinomycetota</taxon>
        <taxon>Actinomycetes</taxon>
        <taxon>Streptosporangiales</taxon>
        <taxon>Streptosporangiaceae</taxon>
        <taxon>Acrocarpospora</taxon>
    </lineage>
</organism>
<keyword evidence="2" id="KW-0805">Transcription regulation</keyword>
<sequence length="156" mass="17113">MVSNVDMAVIVRLNVDMKSIGEVAAQFGLPTHALRHWEAEGLLTPARAGDRRRYTDADLYRVAAILISKEAGFGLADIRTMLAAQSAPARHEVMARHREMLLARIARARAALDMLEGGLECPHDDIMTCPHFQGLLADRLQPSSFGANWQGANVPQ</sequence>